<evidence type="ECO:0000256" key="2">
    <source>
        <dbReference type="ARBA" id="ARBA00010606"/>
    </source>
</evidence>
<sequence length="182" mass="20800">MSTPPLSGAGMAGPPGGFPAPPPAAASREVNTASLCRIGQETVQDIVFRTMEIFQLLRNMQLPNGVTYHTGTYQDRLGKLQEHLRQLSILFRKLRLVYDKCNENCAGLDPVPVEQLIPYIEDDYWKNDDRGPASQIRYASEERREIMEVNKKLKQKNQQLKQIMDQLRNLIWDINAMLAMRN</sequence>
<evidence type="ECO:0000256" key="4">
    <source>
        <dbReference type="ARBA" id="ARBA00023015"/>
    </source>
</evidence>
<evidence type="ECO:0000256" key="11">
    <source>
        <dbReference type="SAM" id="MobiDB-lite"/>
    </source>
</evidence>
<evidence type="ECO:0000256" key="9">
    <source>
        <dbReference type="ARBA" id="ARBA00031981"/>
    </source>
</evidence>
<keyword evidence="5" id="KW-0010">Activator</keyword>
<dbReference type="GO" id="GO:0016592">
    <property type="term" value="C:mediator complex"/>
    <property type="evidence" value="ECO:0007669"/>
    <property type="project" value="TreeGrafter"/>
</dbReference>
<evidence type="ECO:0000256" key="7">
    <source>
        <dbReference type="ARBA" id="ARBA00023242"/>
    </source>
</evidence>
<keyword evidence="4" id="KW-0805">Transcription regulation</keyword>
<keyword evidence="13" id="KW-1185">Reference proteome</keyword>
<keyword evidence="6" id="KW-0804">Transcription</keyword>
<evidence type="ECO:0000256" key="5">
    <source>
        <dbReference type="ARBA" id="ARBA00023159"/>
    </source>
</evidence>
<dbReference type="Pfam" id="PF11315">
    <property type="entry name" value="Med30"/>
    <property type="match status" value="1"/>
</dbReference>
<dbReference type="AlphaFoldDB" id="A0AAV2ZZH1"/>
<feature type="coiled-coil region" evidence="10">
    <location>
        <begin position="139"/>
        <end position="173"/>
    </location>
</feature>
<evidence type="ECO:0000256" key="10">
    <source>
        <dbReference type="SAM" id="Coils"/>
    </source>
</evidence>
<organism evidence="12 13">
    <name type="scientific">Pyxicephalus adspersus</name>
    <name type="common">African bullfrog</name>
    <dbReference type="NCBI Taxonomy" id="30357"/>
    <lineage>
        <taxon>Eukaryota</taxon>
        <taxon>Metazoa</taxon>
        <taxon>Chordata</taxon>
        <taxon>Craniata</taxon>
        <taxon>Vertebrata</taxon>
        <taxon>Euteleostomi</taxon>
        <taxon>Amphibia</taxon>
        <taxon>Batrachia</taxon>
        <taxon>Anura</taxon>
        <taxon>Neobatrachia</taxon>
        <taxon>Ranoidea</taxon>
        <taxon>Pyxicephalidae</taxon>
        <taxon>Pyxicephalinae</taxon>
        <taxon>Pyxicephalus</taxon>
    </lineage>
</organism>
<evidence type="ECO:0000256" key="6">
    <source>
        <dbReference type="ARBA" id="ARBA00023163"/>
    </source>
</evidence>
<dbReference type="GO" id="GO:0045893">
    <property type="term" value="P:positive regulation of DNA-templated transcription"/>
    <property type="evidence" value="ECO:0007669"/>
    <property type="project" value="TreeGrafter"/>
</dbReference>
<comment type="caution">
    <text evidence="12">The sequence shown here is derived from an EMBL/GenBank/DDBJ whole genome shotgun (WGS) entry which is preliminary data.</text>
</comment>
<dbReference type="InterPro" id="IPR021019">
    <property type="entry name" value="Mediator_Med30_met"/>
</dbReference>
<comment type="similarity">
    <text evidence="2">Belongs to the Mediator complex subunit 30 family.</text>
</comment>
<evidence type="ECO:0000256" key="3">
    <source>
        <dbReference type="ARBA" id="ARBA00019664"/>
    </source>
</evidence>
<keyword evidence="10" id="KW-0175">Coiled coil</keyword>
<gene>
    <name evidence="12" type="ORF">GDO54_011737</name>
</gene>
<evidence type="ECO:0000256" key="1">
    <source>
        <dbReference type="ARBA" id="ARBA00004123"/>
    </source>
</evidence>
<keyword evidence="7" id="KW-0539">Nucleus</keyword>
<name>A0AAV2ZZH1_PYXAD</name>
<dbReference type="GO" id="GO:0003712">
    <property type="term" value="F:transcription coregulator activity"/>
    <property type="evidence" value="ECO:0007669"/>
    <property type="project" value="TreeGrafter"/>
</dbReference>
<dbReference type="PANTHER" id="PTHR31705">
    <property type="entry name" value="MEDIATOR OF RNA POLYMERASE II TRANSCRIPTION SUBUNIT 30"/>
    <property type="match status" value="1"/>
</dbReference>
<accession>A0AAV2ZZH1</accession>
<dbReference type="EMBL" id="DYDO01000005">
    <property type="protein sequence ID" value="DBA24031.1"/>
    <property type="molecule type" value="Genomic_DNA"/>
</dbReference>
<evidence type="ECO:0000313" key="13">
    <source>
        <dbReference type="Proteomes" id="UP001181693"/>
    </source>
</evidence>
<dbReference type="PANTHER" id="PTHR31705:SF4">
    <property type="entry name" value="MEDIATOR OF RNA POLYMERASE II TRANSCRIPTION SUBUNIT 30"/>
    <property type="match status" value="1"/>
</dbReference>
<comment type="subcellular location">
    <subcellularLocation>
        <location evidence="1">Nucleus</location>
    </subcellularLocation>
</comment>
<proteinExistence type="inferred from homology"/>
<dbReference type="Proteomes" id="UP001181693">
    <property type="component" value="Unassembled WGS sequence"/>
</dbReference>
<reference evidence="12" key="1">
    <citation type="thesis" date="2020" institute="ProQuest LLC" country="789 East Eisenhower Parkway, Ann Arbor, MI, USA">
        <title>Comparative Genomics and Chromosome Evolution.</title>
        <authorList>
            <person name="Mudd A.B."/>
        </authorList>
    </citation>
    <scope>NUCLEOTIDE SEQUENCE</scope>
    <source>
        <strain evidence="12">1538</strain>
        <tissue evidence="12">Blood</tissue>
    </source>
</reference>
<evidence type="ECO:0000313" key="12">
    <source>
        <dbReference type="EMBL" id="DBA24031.1"/>
    </source>
</evidence>
<evidence type="ECO:0000256" key="8">
    <source>
        <dbReference type="ARBA" id="ARBA00025687"/>
    </source>
</evidence>
<feature type="region of interest" description="Disordered" evidence="11">
    <location>
        <begin position="1"/>
        <end position="25"/>
    </location>
</feature>
<protein>
    <recommendedName>
        <fullName evidence="3">Mediator of RNA polymerase II transcription subunit 30</fullName>
    </recommendedName>
    <alternativeName>
        <fullName evidence="9">Mediator complex subunit 30</fullName>
    </alternativeName>
</protein>
<comment type="function">
    <text evidence="8">Component of the Mediator complex, a coactivator involved in the regulated transcription of nearly all RNA polymerase II-dependent genes. Mediator functions as a bridge to convey information from gene-specific regulatory proteins to the basal RNA polymerase II transcription machinery. Mediator is recruited to promoters by direct interactions with regulatory proteins and serves as a scaffold for the assembly of a functional preinitiation complex with RNA polymerase II and the general transcription factors.</text>
</comment>